<keyword evidence="3" id="KW-1185">Reference proteome</keyword>
<proteinExistence type="predicted"/>
<feature type="region of interest" description="Disordered" evidence="1">
    <location>
        <begin position="55"/>
        <end position="80"/>
    </location>
</feature>
<organism evidence="2 3">
    <name type="scientific">Kaistia dalseonensis</name>
    <dbReference type="NCBI Taxonomy" id="410840"/>
    <lineage>
        <taxon>Bacteria</taxon>
        <taxon>Pseudomonadati</taxon>
        <taxon>Pseudomonadota</taxon>
        <taxon>Alphaproteobacteria</taxon>
        <taxon>Hyphomicrobiales</taxon>
        <taxon>Kaistiaceae</taxon>
        <taxon>Kaistia</taxon>
    </lineage>
</organism>
<comment type="caution">
    <text evidence="2">The sequence shown here is derived from an EMBL/GenBank/DDBJ whole genome shotgun (WGS) entry which is preliminary data.</text>
</comment>
<dbReference type="RefSeq" id="WP_266348942.1">
    <property type="nucleotide sequence ID" value="NZ_JAPKNG010000003.1"/>
</dbReference>
<evidence type="ECO:0000256" key="1">
    <source>
        <dbReference type="SAM" id="MobiDB-lite"/>
    </source>
</evidence>
<reference evidence="2 3" key="1">
    <citation type="submission" date="2023-07" db="EMBL/GenBank/DDBJ databases">
        <title>Genomic Encyclopedia of Type Strains, Phase IV (KMG-IV): sequencing the most valuable type-strain genomes for metagenomic binning, comparative biology and taxonomic classification.</title>
        <authorList>
            <person name="Goeker M."/>
        </authorList>
    </citation>
    <scope>NUCLEOTIDE SEQUENCE [LARGE SCALE GENOMIC DNA]</scope>
    <source>
        <strain evidence="2 3">B6-8</strain>
    </source>
</reference>
<dbReference type="Proteomes" id="UP001241603">
    <property type="component" value="Unassembled WGS sequence"/>
</dbReference>
<accession>A0ABU0H6T0</accession>
<evidence type="ECO:0000313" key="2">
    <source>
        <dbReference type="EMBL" id="MDQ0438022.1"/>
    </source>
</evidence>
<sequence>MGDASSDEGRHAIAGYIGRMAGELRDLASNADLNFLAYLTAMLEEEALSTANHYAVAKRDATDRTPPSDARTRRTSSNGR</sequence>
<evidence type="ECO:0008006" key="4">
    <source>
        <dbReference type="Google" id="ProtNLM"/>
    </source>
</evidence>
<gene>
    <name evidence="2" type="ORF">QO014_002414</name>
</gene>
<dbReference type="EMBL" id="JAUSVO010000003">
    <property type="protein sequence ID" value="MDQ0438022.1"/>
    <property type="molecule type" value="Genomic_DNA"/>
</dbReference>
<evidence type="ECO:0000313" key="3">
    <source>
        <dbReference type="Proteomes" id="UP001241603"/>
    </source>
</evidence>
<protein>
    <recommendedName>
        <fullName evidence="4">Transposase</fullName>
    </recommendedName>
</protein>
<name>A0ABU0H6T0_9HYPH</name>